<keyword evidence="5 12" id="KW-0812">Transmembrane</keyword>
<evidence type="ECO:0000256" key="6">
    <source>
        <dbReference type="ARBA" id="ARBA00022989"/>
    </source>
</evidence>
<evidence type="ECO:0000313" key="13">
    <source>
        <dbReference type="EMBL" id="OQR70307.1"/>
    </source>
</evidence>
<dbReference type="InterPro" id="IPR001873">
    <property type="entry name" value="ENaC"/>
</dbReference>
<dbReference type="OrthoDB" id="10051479at2759"/>
<keyword evidence="11 12" id="KW-0407">Ion channel</keyword>
<dbReference type="GO" id="GO:0016020">
    <property type="term" value="C:membrane"/>
    <property type="evidence" value="ECO:0007669"/>
    <property type="project" value="UniProtKB-SubCell"/>
</dbReference>
<evidence type="ECO:0000256" key="3">
    <source>
        <dbReference type="ARBA" id="ARBA00022448"/>
    </source>
</evidence>
<evidence type="ECO:0000256" key="8">
    <source>
        <dbReference type="ARBA" id="ARBA00023065"/>
    </source>
</evidence>
<name>A0A1V9X9T4_9ACAR</name>
<evidence type="ECO:0000256" key="5">
    <source>
        <dbReference type="ARBA" id="ARBA00022692"/>
    </source>
</evidence>
<keyword evidence="3 12" id="KW-0813">Transport</keyword>
<evidence type="ECO:0000313" key="14">
    <source>
        <dbReference type="Proteomes" id="UP000192247"/>
    </source>
</evidence>
<evidence type="ECO:0000256" key="4">
    <source>
        <dbReference type="ARBA" id="ARBA00022461"/>
    </source>
</evidence>
<proteinExistence type="inferred from homology"/>
<comment type="similarity">
    <text evidence="2 12">Belongs to the amiloride-sensitive sodium channel (TC 1.A.6) family.</text>
</comment>
<dbReference type="AlphaFoldDB" id="A0A1V9X9T4"/>
<dbReference type="InParanoid" id="A0A1V9X9T4"/>
<keyword evidence="4 12" id="KW-0894">Sodium channel</keyword>
<dbReference type="Proteomes" id="UP000192247">
    <property type="component" value="Unassembled WGS sequence"/>
</dbReference>
<dbReference type="GO" id="GO:0005272">
    <property type="term" value="F:sodium channel activity"/>
    <property type="evidence" value="ECO:0007669"/>
    <property type="project" value="UniProtKB-KW"/>
</dbReference>
<accession>A0A1V9X9T4</accession>
<reference evidence="13 14" key="1">
    <citation type="journal article" date="2017" name="Gigascience">
        <title>Draft genome of the honey bee ectoparasitic mite, Tropilaelaps mercedesae, is shaped by the parasitic life history.</title>
        <authorList>
            <person name="Dong X."/>
            <person name="Armstrong S.D."/>
            <person name="Xia D."/>
            <person name="Makepeace B.L."/>
            <person name="Darby A.C."/>
            <person name="Kadowaki T."/>
        </authorList>
    </citation>
    <scope>NUCLEOTIDE SEQUENCE [LARGE SCALE GENOMIC DNA]</scope>
    <source>
        <strain evidence="13">Wuxi-XJTLU</strain>
    </source>
</reference>
<keyword evidence="6" id="KW-1133">Transmembrane helix</keyword>
<sequence>MASGNYDQCFDKCRASCHEVRYDLRLVRMSEMKELPSRERDLSFSIKLRFATNRVEHLNYHPLISYETVLASLGGSFGVCIGIPTVRVAMQIYEWGLTLIGRLLKKLHSNTKRRLIGGKTSNK</sequence>
<evidence type="ECO:0000256" key="1">
    <source>
        <dbReference type="ARBA" id="ARBA00004141"/>
    </source>
</evidence>
<comment type="caution">
    <text evidence="13">The sequence shown here is derived from an EMBL/GenBank/DDBJ whole genome shotgun (WGS) entry which is preliminary data.</text>
</comment>
<keyword evidence="10 12" id="KW-0739">Sodium transport</keyword>
<evidence type="ECO:0000256" key="10">
    <source>
        <dbReference type="ARBA" id="ARBA00023201"/>
    </source>
</evidence>
<comment type="subcellular location">
    <subcellularLocation>
        <location evidence="1">Membrane</location>
        <topology evidence="1">Multi-pass membrane protein</topology>
    </subcellularLocation>
</comment>
<keyword evidence="9" id="KW-0472">Membrane</keyword>
<protein>
    <submittedName>
        <fullName evidence="13">Uncharacterized protein</fullName>
    </submittedName>
</protein>
<dbReference type="Pfam" id="PF00858">
    <property type="entry name" value="ASC"/>
    <property type="match status" value="1"/>
</dbReference>
<evidence type="ECO:0000256" key="7">
    <source>
        <dbReference type="ARBA" id="ARBA00023053"/>
    </source>
</evidence>
<evidence type="ECO:0000256" key="11">
    <source>
        <dbReference type="ARBA" id="ARBA00023303"/>
    </source>
</evidence>
<gene>
    <name evidence="13" type="ORF">BIW11_04185</name>
</gene>
<keyword evidence="8 12" id="KW-0406">Ion transport</keyword>
<dbReference type="EMBL" id="MNPL01017950">
    <property type="protein sequence ID" value="OQR70307.1"/>
    <property type="molecule type" value="Genomic_DNA"/>
</dbReference>
<evidence type="ECO:0000256" key="2">
    <source>
        <dbReference type="ARBA" id="ARBA00007193"/>
    </source>
</evidence>
<keyword evidence="7" id="KW-0915">Sodium</keyword>
<keyword evidence="14" id="KW-1185">Reference proteome</keyword>
<evidence type="ECO:0000256" key="12">
    <source>
        <dbReference type="RuleBase" id="RU000679"/>
    </source>
</evidence>
<evidence type="ECO:0000256" key="9">
    <source>
        <dbReference type="ARBA" id="ARBA00023136"/>
    </source>
</evidence>
<organism evidence="13 14">
    <name type="scientific">Tropilaelaps mercedesae</name>
    <dbReference type="NCBI Taxonomy" id="418985"/>
    <lineage>
        <taxon>Eukaryota</taxon>
        <taxon>Metazoa</taxon>
        <taxon>Ecdysozoa</taxon>
        <taxon>Arthropoda</taxon>
        <taxon>Chelicerata</taxon>
        <taxon>Arachnida</taxon>
        <taxon>Acari</taxon>
        <taxon>Parasitiformes</taxon>
        <taxon>Mesostigmata</taxon>
        <taxon>Gamasina</taxon>
        <taxon>Dermanyssoidea</taxon>
        <taxon>Laelapidae</taxon>
        <taxon>Tropilaelaps</taxon>
    </lineage>
</organism>